<name>A0A8S5PM96_9CAUD</name>
<sequence>MKKKRYQTVIDDLLVAMRDSDVKRPVVATLAGIPYITLDKYLRKERRISTPSIAQRLVVISDVLTRLVKEGQLPIPEEISYNQRSATAMEIISSHLTLDRG</sequence>
<dbReference type="EMBL" id="BK015452">
    <property type="protein sequence ID" value="DAE07587.1"/>
    <property type="molecule type" value="Genomic_DNA"/>
</dbReference>
<protein>
    <submittedName>
        <fullName evidence="1">Uncharacterized protein</fullName>
    </submittedName>
</protein>
<organism evidence="1">
    <name type="scientific">Podoviridae sp. ctnCN2</name>
    <dbReference type="NCBI Taxonomy" id="2825274"/>
    <lineage>
        <taxon>Viruses</taxon>
        <taxon>Duplodnaviria</taxon>
        <taxon>Heunggongvirae</taxon>
        <taxon>Uroviricota</taxon>
        <taxon>Caudoviricetes</taxon>
    </lineage>
</organism>
<accession>A0A8S5PM96</accession>
<proteinExistence type="predicted"/>
<reference evidence="1" key="1">
    <citation type="journal article" date="2021" name="Proc. Natl. Acad. Sci. U.S.A.">
        <title>A Catalog of Tens of Thousands of Viruses from Human Metagenomes Reveals Hidden Associations with Chronic Diseases.</title>
        <authorList>
            <person name="Tisza M.J."/>
            <person name="Buck C.B."/>
        </authorList>
    </citation>
    <scope>NUCLEOTIDE SEQUENCE</scope>
    <source>
        <strain evidence="1">CtnCN2</strain>
    </source>
</reference>
<evidence type="ECO:0000313" key="1">
    <source>
        <dbReference type="EMBL" id="DAE07587.1"/>
    </source>
</evidence>